<accession>A0ACC0BIY2</accession>
<protein>
    <submittedName>
        <fullName evidence="1">Uncharacterized protein</fullName>
    </submittedName>
</protein>
<gene>
    <name evidence="1" type="ORF">M9H77_12998</name>
</gene>
<evidence type="ECO:0000313" key="2">
    <source>
        <dbReference type="Proteomes" id="UP001060085"/>
    </source>
</evidence>
<dbReference type="EMBL" id="CM044703">
    <property type="protein sequence ID" value="KAI5672634.1"/>
    <property type="molecule type" value="Genomic_DNA"/>
</dbReference>
<organism evidence="1 2">
    <name type="scientific">Catharanthus roseus</name>
    <name type="common">Madagascar periwinkle</name>
    <name type="synonym">Vinca rosea</name>
    <dbReference type="NCBI Taxonomy" id="4058"/>
    <lineage>
        <taxon>Eukaryota</taxon>
        <taxon>Viridiplantae</taxon>
        <taxon>Streptophyta</taxon>
        <taxon>Embryophyta</taxon>
        <taxon>Tracheophyta</taxon>
        <taxon>Spermatophyta</taxon>
        <taxon>Magnoliopsida</taxon>
        <taxon>eudicotyledons</taxon>
        <taxon>Gunneridae</taxon>
        <taxon>Pentapetalae</taxon>
        <taxon>asterids</taxon>
        <taxon>lamiids</taxon>
        <taxon>Gentianales</taxon>
        <taxon>Apocynaceae</taxon>
        <taxon>Rauvolfioideae</taxon>
        <taxon>Vinceae</taxon>
        <taxon>Catharanthinae</taxon>
        <taxon>Catharanthus</taxon>
    </lineage>
</organism>
<name>A0ACC0BIY2_CATRO</name>
<reference evidence="2" key="1">
    <citation type="journal article" date="2023" name="Nat. Plants">
        <title>Single-cell RNA sequencing provides a high-resolution roadmap for understanding the multicellular compartmentation of specialized metabolism.</title>
        <authorList>
            <person name="Sun S."/>
            <person name="Shen X."/>
            <person name="Li Y."/>
            <person name="Li Y."/>
            <person name="Wang S."/>
            <person name="Li R."/>
            <person name="Zhang H."/>
            <person name="Shen G."/>
            <person name="Guo B."/>
            <person name="Wei J."/>
            <person name="Xu J."/>
            <person name="St-Pierre B."/>
            <person name="Chen S."/>
            <person name="Sun C."/>
        </authorList>
    </citation>
    <scope>NUCLEOTIDE SEQUENCE [LARGE SCALE GENOMIC DNA]</scope>
</reference>
<comment type="caution">
    <text evidence="1">The sequence shown here is derived from an EMBL/GenBank/DDBJ whole genome shotgun (WGS) entry which is preliminary data.</text>
</comment>
<proteinExistence type="predicted"/>
<sequence>MKKLKVSNGNEDNSMVAYKEEAFKNKFEEIIKGNNLMVKMAKYGRKGTLPLLVALPLLSLASFCQGMLENLIPTLSMVSYGYPDMNQDGQGDKKLQGSVIRARAENEREWPRTDDCNERNYEGLQLKNEGIEDDGKPFKLHMNHIISKEYSMEQFRVEKVQEDVIMSTDAQLPNPHNERTSESSHSNLDLMRIIMQELKLIKREIRDMQRDISNLSIEQGSESHIEGHVNSHTQRGDGNYNHHGSFEIPIQSTHRFYDSGRHTTPRDGRR</sequence>
<dbReference type="Proteomes" id="UP001060085">
    <property type="component" value="Linkage Group LG03"/>
</dbReference>
<keyword evidence="2" id="KW-1185">Reference proteome</keyword>
<evidence type="ECO:0000313" key="1">
    <source>
        <dbReference type="EMBL" id="KAI5672634.1"/>
    </source>
</evidence>